<evidence type="ECO:0000256" key="1">
    <source>
        <dbReference type="ARBA" id="ARBA00022603"/>
    </source>
</evidence>
<gene>
    <name evidence="6" type="ORF">CHLNCDRAFT_132958</name>
</gene>
<dbReference type="GO" id="GO:0005634">
    <property type="term" value="C:nucleus"/>
    <property type="evidence" value="ECO:0007669"/>
    <property type="project" value="TreeGrafter"/>
</dbReference>
<dbReference type="InterPro" id="IPR046341">
    <property type="entry name" value="SET_dom_sf"/>
</dbReference>
<evidence type="ECO:0000256" key="4">
    <source>
        <dbReference type="SAM" id="MobiDB-lite"/>
    </source>
</evidence>
<dbReference type="PANTHER" id="PTHR46165:SF2">
    <property type="entry name" value="SET AND MYND DOMAIN-CONTAINING PROTEIN 4"/>
    <property type="match status" value="1"/>
</dbReference>
<dbReference type="Pfam" id="PF00856">
    <property type="entry name" value="SET"/>
    <property type="match status" value="1"/>
</dbReference>
<evidence type="ECO:0000259" key="5">
    <source>
        <dbReference type="PROSITE" id="PS50280"/>
    </source>
</evidence>
<dbReference type="InParanoid" id="E1Z212"/>
<name>E1Z212_CHLVA</name>
<evidence type="ECO:0000256" key="3">
    <source>
        <dbReference type="ARBA" id="ARBA00022691"/>
    </source>
</evidence>
<proteinExistence type="predicted"/>
<feature type="region of interest" description="Disordered" evidence="4">
    <location>
        <begin position="487"/>
        <end position="516"/>
    </location>
</feature>
<keyword evidence="1" id="KW-0489">Methyltransferase</keyword>
<keyword evidence="7" id="KW-1185">Reference proteome</keyword>
<dbReference type="GeneID" id="17359030"/>
<dbReference type="Gene3D" id="2.170.270.10">
    <property type="entry name" value="SET domain"/>
    <property type="match status" value="1"/>
</dbReference>
<dbReference type="Proteomes" id="UP000008141">
    <property type="component" value="Unassembled WGS sequence"/>
</dbReference>
<dbReference type="OMA" id="RGNACFT"/>
<organism evidence="7">
    <name type="scientific">Chlorella variabilis</name>
    <name type="common">Green alga</name>
    <dbReference type="NCBI Taxonomy" id="554065"/>
    <lineage>
        <taxon>Eukaryota</taxon>
        <taxon>Viridiplantae</taxon>
        <taxon>Chlorophyta</taxon>
        <taxon>core chlorophytes</taxon>
        <taxon>Trebouxiophyceae</taxon>
        <taxon>Chlorellales</taxon>
        <taxon>Chlorellaceae</taxon>
        <taxon>Chlorella clade</taxon>
        <taxon>Chlorella</taxon>
    </lineage>
</organism>
<accession>E1Z212</accession>
<sequence length="853" mass="86749">MAHPLKGALQLMTPTPPNTVEAAKAACILPAFSFDLTLDLELSAEEAQSLAQPFAEPACLSMTRTPAKCLRRRLAATACGMGIRLSGLATCFVAPAAEAVGKAIQAPGFADVAAVLLAPNVQGCAADEEHVASCKARGTAAFGRGQYRQAALLFSQALQYCDETSGGAGGAQLAARLYCNRALCLSKEGPPRLEAALHDSSCAIACDRAFAKGWYRRACTARALGRGASPGTLHDARRALQLLQEQQADAGEAAALVAELEAEQGAAADGGGAGSSAAAGAEGALANGGAANGHASPSEIEEAAAAGGAAGGGAPNAAEVQRLVAAAGPALVVQQTEDAGRGLSAAEELPAGRDVLAEQPFAFALTKLGRRSVCSTCLAPLADAPAPYYCRRCPMPAYCTPACRAADPFHQPGGPECGRPWTVLLPAEAVAALRLARRLRFGGAGSPAARHVASLGTHFAELDPTEVVQLAALAAVTHATWRQAVAEARGGGAPAEAGPGSPAAVEGQAADEEARGGVTAEGVLEALCRLQINGLAVVPPQRRGSDDRLALALYPVGSLMNHSCLPNVSTRFEGGKLVVRTVEAVPAGEPLLHCYGPQAGEMTAAQRGLLLLQQYHFACRCSACAGAAAGQLADVAPAGLRCPAVPASRCEGAVLPTRTVPAGVLHRYQLPAGSGACCACGARLGIERWQEQLQPELQSAAEAHAAAAAVLEQQERQQQGTAPAGGAAAVQQAVRALRQCLRQRQQHLHPHNLLLGATHDALAHAWHIAGNDEAAAQHLRHSLAVLEHSYPPGSTAAAFQRRQLAQALRLAAAAAAAAGGSGGAAAAEALLAEARQAEEAADAVLALHFNGAV</sequence>
<dbReference type="EMBL" id="GL433835">
    <property type="protein sequence ID" value="EFN59915.1"/>
    <property type="molecule type" value="Genomic_DNA"/>
</dbReference>
<dbReference type="GO" id="GO:0005737">
    <property type="term" value="C:cytoplasm"/>
    <property type="evidence" value="ECO:0007669"/>
    <property type="project" value="TreeGrafter"/>
</dbReference>
<keyword evidence="3" id="KW-0949">S-adenosyl-L-methionine</keyword>
<feature type="compositionally biased region" description="Low complexity" evidence="4">
    <location>
        <begin position="487"/>
        <end position="507"/>
    </location>
</feature>
<reference evidence="6 7" key="1">
    <citation type="journal article" date="2010" name="Plant Cell">
        <title>The Chlorella variabilis NC64A genome reveals adaptation to photosymbiosis, coevolution with viruses, and cryptic sex.</title>
        <authorList>
            <person name="Blanc G."/>
            <person name="Duncan G."/>
            <person name="Agarkova I."/>
            <person name="Borodovsky M."/>
            <person name="Gurnon J."/>
            <person name="Kuo A."/>
            <person name="Lindquist E."/>
            <person name="Lucas S."/>
            <person name="Pangilinan J."/>
            <person name="Polle J."/>
            <person name="Salamov A."/>
            <person name="Terry A."/>
            <person name="Yamada T."/>
            <person name="Dunigan D.D."/>
            <person name="Grigoriev I.V."/>
            <person name="Claverie J.M."/>
            <person name="Van Etten J.L."/>
        </authorList>
    </citation>
    <scope>NUCLEOTIDE SEQUENCE [LARGE SCALE GENOMIC DNA]</scope>
    <source>
        <strain evidence="6 7">NC64A</strain>
    </source>
</reference>
<evidence type="ECO:0000256" key="2">
    <source>
        <dbReference type="ARBA" id="ARBA00022679"/>
    </source>
</evidence>
<dbReference type="FunCoup" id="E1Z212">
    <property type="interactions" value="929"/>
</dbReference>
<dbReference type="eggNOG" id="KOG2084">
    <property type="taxonomic scope" value="Eukaryota"/>
</dbReference>
<dbReference type="AlphaFoldDB" id="E1Z212"/>
<protein>
    <recommendedName>
        <fullName evidence="5">SET domain-containing protein</fullName>
    </recommendedName>
</protein>
<keyword evidence="2" id="KW-0808">Transferase</keyword>
<dbReference type="Gene3D" id="1.25.40.10">
    <property type="entry name" value="Tetratricopeptide repeat domain"/>
    <property type="match status" value="2"/>
</dbReference>
<feature type="domain" description="SET" evidence="5">
    <location>
        <begin position="329"/>
        <end position="596"/>
    </location>
</feature>
<dbReference type="PANTHER" id="PTHR46165">
    <property type="entry name" value="SET AND MYND DOMAIN-CONTAINING PROTEIN 4"/>
    <property type="match status" value="1"/>
</dbReference>
<dbReference type="PROSITE" id="PS50280">
    <property type="entry name" value="SET"/>
    <property type="match status" value="1"/>
</dbReference>
<dbReference type="SUPFAM" id="SSF48452">
    <property type="entry name" value="TPR-like"/>
    <property type="match status" value="1"/>
</dbReference>
<dbReference type="GO" id="GO:0042826">
    <property type="term" value="F:histone deacetylase binding"/>
    <property type="evidence" value="ECO:0007669"/>
    <property type="project" value="TreeGrafter"/>
</dbReference>
<dbReference type="InterPro" id="IPR001214">
    <property type="entry name" value="SET_dom"/>
</dbReference>
<dbReference type="STRING" id="554065.E1Z212"/>
<dbReference type="OrthoDB" id="514803at2759"/>
<dbReference type="SUPFAM" id="SSF82199">
    <property type="entry name" value="SET domain"/>
    <property type="match status" value="1"/>
</dbReference>
<dbReference type="RefSeq" id="XP_005852017.1">
    <property type="nucleotide sequence ID" value="XM_005851955.1"/>
</dbReference>
<dbReference type="KEGG" id="cvr:CHLNCDRAFT_132958"/>
<dbReference type="InterPro" id="IPR011990">
    <property type="entry name" value="TPR-like_helical_dom_sf"/>
</dbReference>
<evidence type="ECO:0000313" key="6">
    <source>
        <dbReference type="EMBL" id="EFN59915.1"/>
    </source>
</evidence>
<dbReference type="GO" id="GO:0032259">
    <property type="term" value="P:methylation"/>
    <property type="evidence" value="ECO:0007669"/>
    <property type="project" value="UniProtKB-KW"/>
</dbReference>
<dbReference type="InterPro" id="IPR052097">
    <property type="entry name" value="SET-MYND_domain_protein"/>
</dbReference>
<evidence type="ECO:0000313" key="7">
    <source>
        <dbReference type="Proteomes" id="UP000008141"/>
    </source>
</evidence>
<dbReference type="GO" id="GO:0008168">
    <property type="term" value="F:methyltransferase activity"/>
    <property type="evidence" value="ECO:0007669"/>
    <property type="project" value="UniProtKB-KW"/>
</dbReference>